<dbReference type="OrthoDB" id="5090894at2759"/>
<dbReference type="Proteomes" id="UP000009096">
    <property type="component" value="Chromosome 8"/>
</dbReference>
<dbReference type="KEGG" id="fvr:FVEG_07624"/>
<evidence type="ECO:0000313" key="1">
    <source>
        <dbReference type="EMBL" id="EWG47552.1"/>
    </source>
</evidence>
<dbReference type="EMBL" id="CM000585">
    <property type="protein sequence ID" value="EWG47552.1"/>
    <property type="molecule type" value="Genomic_DNA"/>
</dbReference>
<gene>
    <name evidence="1" type="ORF">FVEG_07624</name>
</gene>
<protein>
    <submittedName>
        <fullName evidence="1">Uncharacterized protein</fullName>
    </submittedName>
</protein>
<organism evidence="1 2">
    <name type="scientific">Gibberella moniliformis (strain M3125 / FGSC 7600)</name>
    <name type="common">Maize ear and stalk rot fungus</name>
    <name type="synonym">Fusarium verticillioides</name>
    <dbReference type="NCBI Taxonomy" id="334819"/>
    <lineage>
        <taxon>Eukaryota</taxon>
        <taxon>Fungi</taxon>
        <taxon>Dikarya</taxon>
        <taxon>Ascomycota</taxon>
        <taxon>Pezizomycotina</taxon>
        <taxon>Sordariomycetes</taxon>
        <taxon>Hypocreomycetidae</taxon>
        <taxon>Hypocreales</taxon>
        <taxon>Nectriaceae</taxon>
        <taxon>Fusarium</taxon>
        <taxon>Fusarium fujikuroi species complex</taxon>
    </lineage>
</organism>
<evidence type="ECO:0000313" key="2">
    <source>
        <dbReference type="Proteomes" id="UP000009096"/>
    </source>
</evidence>
<dbReference type="GeneID" id="30065406"/>
<sequence>MPLIPLENAIKVQAPVFDFLVDHEVWETFFDEIKSKNAGKSLDKIPQWPFKMTSETMQSTHPSSREYTEHLKTFTCLMRKHAKRESLLSDISPKAARLNASSSSVPKIPLPALNLAPGAWSNDAVAPVMQPPSTVPHEINAETLAASLPPNLSENQQRQWFWELVAGNNTFRPPIIGPFQMKLPAHIPLNTCVTGPDLQRLQRIKSALLPRGSTLKVEISTGEESDDGLSAILTLGFAKGYGGKVYDRVELLRFWDCMTDWLSMVYDGAATPLYGHLLKSLVSRSGIVSTASKGLEGLYAKHREMVTETLEEQE</sequence>
<dbReference type="EMBL" id="DS022250">
    <property type="protein sequence ID" value="EWG47552.1"/>
    <property type="molecule type" value="Genomic_DNA"/>
</dbReference>
<dbReference type="RefSeq" id="XP_018753743.1">
    <property type="nucleotide sequence ID" value="XM_018896299.1"/>
</dbReference>
<name>W7MSN1_GIBM7</name>
<keyword evidence="2" id="KW-1185">Reference proteome</keyword>
<accession>W7MSN1</accession>
<dbReference type="AlphaFoldDB" id="W7MSN1"/>
<dbReference type="VEuPathDB" id="FungiDB:FVEG_07624"/>
<reference evidence="1 2" key="1">
    <citation type="journal article" date="2010" name="Nature">
        <title>Comparative genomics reveals mobile pathogenicity chromosomes in Fusarium.</title>
        <authorList>
            <person name="Ma L.J."/>
            <person name="van der Does H.C."/>
            <person name="Borkovich K.A."/>
            <person name="Coleman J.J."/>
            <person name="Daboussi M.J."/>
            <person name="Di Pietro A."/>
            <person name="Dufresne M."/>
            <person name="Freitag M."/>
            <person name="Grabherr M."/>
            <person name="Henrissat B."/>
            <person name="Houterman P.M."/>
            <person name="Kang S."/>
            <person name="Shim W.B."/>
            <person name="Woloshuk C."/>
            <person name="Xie X."/>
            <person name="Xu J.R."/>
            <person name="Antoniw J."/>
            <person name="Baker S.E."/>
            <person name="Bluhm B.H."/>
            <person name="Breakspear A."/>
            <person name="Brown D.W."/>
            <person name="Butchko R.A."/>
            <person name="Chapman S."/>
            <person name="Coulson R."/>
            <person name="Coutinho P.M."/>
            <person name="Danchin E.G."/>
            <person name="Diener A."/>
            <person name="Gale L.R."/>
            <person name="Gardiner D.M."/>
            <person name="Goff S."/>
            <person name="Hammond-Kosack K.E."/>
            <person name="Hilburn K."/>
            <person name="Hua-Van A."/>
            <person name="Jonkers W."/>
            <person name="Kazan K."/>
            <person name="Kodira C.D."/>
            <person name="Koehrsen M."/>
            <person name="Kumar L."/>
            <person name="Lee Y.H."/>
            <person name="Li L."/>
            <person name="Manners J.M."/>
            <person name="Miranda-Saavedra D."/>
            <person name="Mukherjee M."/>
            <person name="Park G."/>
            <person name="Park J."/>
            <person name="Park S.Y."/>
            <person name="Proctor R.H."/>
            <person name="Regev A."/>
            <person name="Ruiz-Roldan M.C."/>
            <person name="Sain D."/>
            <person name="Sakthikumar S."/>
            <person name="Sykes S."/>
            <person name="Schwartz D.C."/>
            <person name="Turgeon B.G."/>
            <person name="Wapinski I."/>
            <person name="Yoder O."/>
            <person name="Young S."/>
            <person name="Zeng Q."/>
            <person name="Zhou S."/>
            <person name="Galagan J."/>
            <person name="Cuomo C.A."/>
            <person name="Kistler H.C."/>
            <person name="Rep M."/>
        </authorList>
    </citation>
    <scope>NUCLEOTIDE SEQUENCE [LARGE SCALE GENOMIC DNA]</scope>
    <source>
        <strain evidence="2">M3125 / FGSC 7600</strain>
    </source>
</reference>
<proteinExistence type="predicted"/>